<dbReference type="EMBL" id="FPHN01000281">
    <property type="protein sequence ID" value="SFV69780.1"/>
    <property type="molecule type" value="Genomic_DNA"/>
</dbReference>
<feature type="transmembrane region" description="Helical" evidence="1">
    <location>
        <begin position="7"/>
        <end position="31"/>
    </location>
</feature>
<sequence length="251" mass="27151">MVRFKKGIAMIELIFSLVIMGIVLMSAPMLIQQSIKSGNVALQQEAIAAAASQTAIVLSMHWDENNSNIPVGESPILDSNRAPFDFNISTIPKGLIDVAGRNSQNGGILLTPTPSINFGKDETNSSDTNESDYTDFDDVDDYNNESFGLLVFNNENSTADIGDYVDVNLTMLTNINYTEDRVDTGVTTLTGENINLTNKINSTPLGAVSNIKFVKVTLTSDSGIKELEKNITMEAFSANLGTSLPEDRGEL</sequence>
<proteinExistence type="predicted"/>
<name>A0A1W1CV93_9ZZZZ</name>
<evidence type="ECO:0000313" key="2">
    <source>
        <dbReference type="EMBL" id="SFV69780.1"/>
    </source>
</evidence>
<keyword evidence="1" id="KW-0472">Membrane</keyword>
<organism evidence="2">
    <name type="scientific">hydrothermal vent metagenome</name>
    <dbReference type="NCBI Taxonomy" id="652676"/>
    <lineage>
        <taxon>unclassified sequences</taxon>
        <taxon>metagenomes</taxon>
        <taxon>ecological metagenomes</taxon>
    </lineage>
</organism>
<dbReference type="AlphaFoldDB" id="A0A1W1CV93"/>
<accession>A0A1W1CV93</accession>
<protein>
    <submittedName>
        <fullName evidence="2">Uncharacterized protein</fullName>
    </submittedName>
</protein>
<keyword evidence="1" id="KW-1133">Transmembrane helix</keyword>
<evidence type="ECO:0000256" key="1">
    <source>
        <dbReference type="SAM" id="Phobius"/>
    </source>
</evidence>
<keyword evidence="1" id="KW-0812">Transmembrane</keyword>
<gene>
    <name evidence="2" type="ORF">MNB_SV-14-36</name>
</gene>
<reference evidence="2" key="1">
    <citation type="submission" date="2016-10" db="EMBL/GenBank/DDBJ databases">
        <authorList>
            <person name="de Groot N.N."/>
        </authorList>
    </citation>
    <scope>NUCLEOTIDE SEQUENCE</scope>
</reference>